<dbReference type="InterPro" id="IPR003734">
    <property type="entry name" value="DUF155"/>
</dbReference>
<gene>
    <name evidence="3" type="ORF">J5N97_021471</name>
</gene>
<proteinExistence type="inferred from homology"/>
<comment type="caution">
    <text evidence="3">The sequence shown here is derived from an EMBL/GenBank/DDBJ whole genome shotgun (WGS) entry which is preliminary data.</text>
</comment>
<evidence type="ECO:0000256" key="1">
    <source>
        <dbReference type="ARBA" id="ARBA00008306"/>
    </source>
</evidence>
<dbReference type="PANTHER" id="PTHR16255">
    <property type="entry name" value="REQUIRED FOR MEIOTIC NUCLEAR DIVISION PROTEIN 1 HOMOLOG"/>
    <property type="match status" value="1"/>
</dbReference>
<dbReference type="Pfam" id="PF02582">
    <property type="entry name" value="DUF155"/>
    <property type="match status" value="1"/>
</dbReference>
<accession>A0A9D5CJ46</accession>
<feature type="domain" description="DUF155" evidence="2">
    <location>
        <begin position="178"/>
        <end position="325"/>
    </location>
</feature>
<dbReference type="InterPro" id="IPR051624">
    <property type="entry name" value="RMD1/Sad1-interacting"/>
</dbReference>
<dbReference type="GO" id="GO:0005739">
    <property type="term" value="C:mitochondrion"/>
    <property type="evidence" value="ECO:0007669"/>
    <property type="project" value="UniProtKB-ARBA"/>
</dbReference>
<keyword evidence="4" id="KW-1185">Reference proteome</keyword>
<sequence>MEICRARPLLRCIVSSSFALFKNTPQRSFQTLVRQPPVASASFALFKETPQRPFQSLVRWPTVASSSCHLRRCPFVSQPQRRHLFRFPQAPAVMRTLSSLSSEQQQSALSENEGKQSRVFPVKAYFLCTDIDLKSLQAQYALNVITPNSHAINFAVYMKNYPHGLEADFGIESNFRYMVVSQYGSIVMFNVPDHEADVYLKIVENHASGFLPEIKKDDYVVVEKPTLEAWVQGGLDSILQKNLSIDGIGTIGSVLGQRIALDYYIKQVNQTRTELEDINCQIMNTGTFTLRTRKLLQPVSDVSSRLDFLDHKLEILKRPNIATDAQLWECLSTRFRLTEIISSLDLSLQRAMSSAWKLKVILTDKIVSLEQCNSGNNLQQQHQRLPSVRREVGTFAGGLQGPGLAGEGSGGASCCRRRRAGTSQEQIGGGLGRSNTPAAGGCTKGGCWAASKGGLTAADCSSSACSCALHAFACCSQLLAVGWSAAAPILQRAEEAGVGRIWGCRRAGGAGGSSARSWERRSR</sequence>
<name>A0A9D5CJ46_9LILI</name>
<evidence type="ECO:0000313" key="4">
    <source>
        <dbReference type="Proteomes" id="UP001085076"/>
    </source>
</evidence>
<comment type="similarity">
    <text evidence="1">Belongs to the RMD1/sif2 family.</text>
</comment>
<reference evidence="3" key="1">
    <citation type="submission" date="2021-03" db="EMBL/GenBank/DDBJ databases">
        <authorList>
            <person name="Li Z."/>
            <person name="Yang C."/>
        </authorList>
    </citation>
    <scope>NUCLEOTIDE SEQUENCE</scope>
    <source>
        <strain evidence="3">Dzin_1.0</strain>
        <tissue evidence="3">Leaf</tissue>
    </source>
</reference>
<dbReference type="AlphaFoldDB" id="A0A9D5CJ46"/>
<dbReference type="EMBL" id="JAGGNH010000005">
    <property type="protein sequence ID" value="KAJ0973512.1"/>
    <property type="molecule type" value="Genomic_DNA"/>
</dbReference>
<dbReference type="PANTHER" id="PTHR16255:SF6">
    <property type="entry name" value="PROTEIN RETARDED ROOT GROWTH-LIKE"/>
    <property type="match status" value="1"/>
</dbReference>
<dbReference type="OrthoDB" id="18302at2759"/>
<organism evidence="3 4">
    <name type="scientific">Dioscorea zingiberensis</name>
    <dbReference type="NCBI Taxonomy" id="325984"/>
    <lineage>
        <taxon>Eukaryota</taxon>
        <taxon>Viridiplantae</taxon>
        <taxon>Streptophyta</taxon>
        <taxon>Embryophyta</taxon>
        <taxon>Tracheophyta</taxon>
        <taxon>Spermatophyta</taxon>
        <taxon>Magnoliopsida</taxon>
        <taxon>Liliopsida</taxon>
        <taxon>Dioscoreales</taxon>
        <taxon>Dioscoreaceae</taxon>
        <taxon>Dioscorea</taxon>
    </lineage>
</organism>
<protein>
    <recommendedName>
        <fullName evidence="2">DUF155 domain-containing protein</fullName>
    </recommendedName>
</protein>
<dbReference type="Proteomes" id="UP001085076">
    <property type="component" value="Miscellaneous, Linkage group lg05"/>
</dbReference>
<reference evidence="3" key="2">
    <citation type="journal article" date="2022" name="Hortic Res">
        <title>The genome of Dioscorea zingiberensis sheds light on the biosynthesis, origin and evolution of the medicinally important diosgenin saponins.</title>
        <authorList>
            <person name="Li Y."/>
            <person name="Tan C."/>
            <person name="Li Z."/>
            <person name="Guo J."/>
            <person name="Li S."/>
            <person name="Chen X."/>
            <person name="Wang C."/>
            <person name="Dai X."/>
            <person name="Yang H."/>
            <person name="Song W."/>
            <person name="Hou L."/>
            <person name="Xu J."/>
            <person name="Tong Z."/>
            <person name="Xu A."/>
            <person name="Yuan X."/>
            <person name="Wang W."/>
            <person name="Yang Q."/>
            <person name="Chen L."/>
            <person name="Sun Z."/>
            <person name="Wang K."/>
            <person name="Pan B."/>
            <person name="Chen J."/>
            <person name="Bao Y."/>
            <person name="Liu F."/>
            <person name="Qi X."/>
            <person name="Gang D.R."/>
            <person name="Wen J."/>
            <person name="Li J."/>
        </authorList>
    </citation>
    <scope>NUCLEOTIDE SEQUENCE</scope>
    <source>
        <strain evidence="3">Dzin_1.0</strain>
    </source>
</reference>
<evidence type="ECO:0000259" key="2">
    <source>
        <dbReference type="Pfam" id="PF02582"/>
    </source>
</evidence>
<evidence type="ECO:0000313" key="3">
    <source>
        <dbReference type="EMBL" id="KAJ0973512.1"/>
    </source>
</evidence>